<name>A0A0E2BKJ7_9LEPT</name>
<reference evidence="1" key="1">
    <citation type="submission" date="2012-10" db="EMBL/GenBank/DDBJ databases">
        <authorList>
            <person name="Harkins D.M."/>
            <person name="Durkin A.S."/>
            <person name="Brinkac L.M."/>
            <person name="Haft D.H."/>
            <person name="Selengut J.D."/>
            <person name="Sanka R."/>
            <person name="DePew J."/>
            <person name="Purushe J."/>
            <person name="Matthias M.A."/>
            <person name="Vinetz J.M."/>
            <person name="Sutton G.G."/>
            <person name="Nierman W.C."/>
            <person name="Fouts D.E."/>
        </authorList>
    </citation>
    <scope>NUCLEOTIDE SEQUENCE [LARGE SCALE GENOMIC DNA]</scope>
    <source>
        <strain evidence="1">MOR084</strain>
    </source>
</reference>
<dbReference type="Proteomes" id="UP000006329">
    <property type="component" value="Unassembled WGS sequence"/>
</dbReference>
<evidence type="ECO:0000313" key="1">
    <source>
        <dbReference type="EMBL" id="EKO35477.1"/>
    </source>
</evidence>
<gene>
    <name evidence="1" type="ORF">LEP1GSC179_1187</name>
</gene>
<organism evidence="1 2">
    <name type="scientific">Leptospira santarosai str. MOR084</name>
    <dbReference type="NCBI Taxonomy" id="1049984"/>
    <lineage>
        <taxon>Bacteria</taxon>
        <taxon>Pseudomonadati</taxon>
        <taxon>Spirochaetota</taxon>
        <taxon>Spirochaetia</taxon>
        <taxon>Leptospirales</taxon>
        <taxon>Leptospiraceae</taxon>
        <taxon>Leptospira</taxon>
    </lineage>
</organism>
<evidence type="ECO:0000313" key="2">
    <source>
        <dbReference type="Proteomes" id="UP000006329"/>
    </source>
</evidence>
<dbReference type="RefSeq" id="WP_004484307.1">
    <property type="nucleotide sequence ID" value="NZ_AHON02000013.1"/>
</dbReference>
<accession>A0A0E2BKJ7</accession>
<dbReference type="EMBL" id="AHON02000013">
    <property type="protein sequence ID" value="EKO35477.1"/>
    <property type="molecule type" value="Genomic_DNA"/>
</dbReference>
<protein>
    <submittedName>
        <fullName evidence="1">Uncharacterized protein</fullName>
    </submittedName>
</protein>
<keyword evidence="2" id="KW-1185">Reference proteome</keyword>
<proteinExistence type="predicted"/>
<sequence length="149" mass="16624">MSSKWFDKRLFDIEKLTITLLTPIPLDITGGLVLEDPFLKIQKEDPKLIKFKVGLGGETLLNENLNNVHSTELHYLPSAPAVSELDLLKKAGTRFGILFQNNSSPRYKGMASNCRIVEKPSLNVGVKGFGTSVWKILMADYIEIYLGSI</sequence>
<comment type="caution">
    <text evidence="1">The sequence shown here is derived from an EMBL/GenBank/DDBJ whole genome shotgun (WGS) entry which is preliminary data.</text>
</comment>
<dbReference type="AlphaFoldDB" id="A0A0E2BKJ7"/>